<dbReference type="GO" id="GO:0016020">
    <property type="term" value="C:membrane"/>
    <property type="evidence" value="ECO:0007669"/>
    <property type="project" value="GOC"/>
</dbReference>
<dbReference type="STRING" id="418985.A0A1V9XJX8"/>
<dbReference type="EMBL" id="MNPL01009218">
    <property type="protein sequence ID" value="OQR73817.1"/>
    <property type="molecule type" value="Genomic_DNA"/>
</dbReference>
<organism evidence="3 4">
    <name type="scientific">Tropilaelaps mercedesae</name>
    <dbReference type="NCBI Taxonomy" id="418985"/>
    <lineage>
        <taxon>Eukaryota</taxon>
        <taxon>Metazoa</taxon>
        <taxon>Ecdysozoa</taxon>
        <taxon>Arthropoda</taxon>
        <taxon>Chelicerata</taxon>
        <taxon>Arachnida</taxon>
        <taxon>Acari</taxon>
        <taxon>Parasitiformes</taxon>
        <taxon>Mesostigmata</taxon>
        <taxon>Gamasina</taxon>
        <taxon>Dermanyssoidea</taxon>
        <taxon>Laelapidae</taxon>
        <taxon>Tropilaelaps</taxon>
    </lineage>
</organism>
<evidence type="ECO:0000256" key="1">
    <source>
        <dbReference type="SAM" id="MobiDB-lite"/>
    </source>
</evidence>
<dbReference type="Gene3D" id="3.40.50.10330">
    <property type="entry name" value="Probable inorganic polyphosphate/atp-NAD kinase, domain 1"/>
    <property type="match status" value="1"/>
</dbReference>
<dbReference type="GO" id="GO:0006672">
    <property type="term" value="P:ceramide metabolic process"/>
    <property type="evidence" value="ECO:0007669"/>
    <property type="project" value="TreeGrafter"/>
</dbReference>
<feature type="compositionally biased region" description="Low complexity" evidence="1">
    <location>
        <begin position="163"/>
        <end position="173"/>
    </location>
</feature>
<dbReference type="OrthoDB" id="530923at2759"/>
<protein>
    <submittedName>
        <fullName evidence="3">Ceramide kinase-like</fullName>
    </submittedName>
</protein>
<name>A0A1V9XJX8_9ACAR</name>
<proteinExistence type="predicted"/>
<keyword evidence="4" id="KW-1185">Reference proteome</keyword>
<dbReference type="Proteomes" id="UP000192247">
    <property type="component" value="Unassembled WGS sequence"/>
</dbReference>
<evidence type="ECO:0000313" key="4">
    <source>
        <dbReference type="Proteomes" id="UP000192247"/>
    </source>
</evidence>
<feature type="non-terminal residue" evidence="3">
    <location>
        <position position="1"/>
    </location>
</feature>
<dbReference type="Pfam" id="PF00781">
    <property type="entry name" value="DAGK_cat"/>
    <property type="match status" value="1"/>
</dbReference>
<dbReference type="PROSITE" id="PS50146">
    <property type="entry name" value="DAGK"/>
    <property type="match status" value="1"/>
</dbReference>
<dbReference type="AlphaFoldDB" id="A0A1V9XJX8"/>
<feature type="domain" description="DAGKc" evidence="2">
    <location>
        <begin position="51"/>
        <end position="245"/>
    </location>
</feature>
<feature type="region of interest" description="Disordered" evidence="1">
    <location>
        <begin position="155"/>
        <end position="194"/>
    </location>
</feature>
<dbReference type="SMART" id="SM00046">
    <property type="entry name" value="DAGKc"/>
    <property type="match status" value="1"/>
</dbReference>
<keyword evidence="3" id="KW-0808">Transferase</keyword>
<dbReference type="PANTHER" id="PTHR12358:SF111">
    <property type="entry name" value="CERAMIDE KINASE, ISOFORM A"/>
    <property type="match status" value="1"/>
</dbReference>
<dbReference type="InterPro" id="IPR016064">
    <property type="entry name" value="NAD/diacylglycerol_kinase_sf"/>
</dbReference>
<dbReference type="PANTHER" id="PTHR12358">
    <property type="entry name" value="SPHINGOSINE KINASE"/>
    <property type="match status" value="1"/>
</dbReference>
<gene>
    <name evidence="3" type="ORF">BIW11_09499</name>
</gene>
<evidence type="ECO:0000313" key="3">
    <source>
        <dbReference type="EMBL" id="OQR73817.1"/>
    </source>
</evidence>
<sequence length="245" mass="26622">QADSTARIYFAEQTSAASVLRLRSLQLEFETIGARDRFVTTVRRALETLRERPRRLLIFINPFGGRRRARAIYNKKAAPVFQICGIKCKVVITTHSGHSKEYVMDKDLSAYDGVVCVGGDGMANELINGIMQRTLKSADAAAAATAAIHQLEQEHQGGVGQENNNNNNKSNNKNNDRLSHRDVENNDDFKRDSGEEADIQGSCFELPKSSALPIGVIPAGSTDALVCTTTGAHCPLNSALHVAIG</sequence>
<dbReference type="InterPro" id="IPR017438">
    <property type="entry name" value="ATP-NAD_kinase_N"/>
</dbReference>
<dbReference type="InterPro" id="IPR001206">
    <property type="entry name" value="Diacylglycerol_kinase_cat_dom"/>
</dbReference>
<reference evidence="3 4" key="1">
    <citation type="journal article" date="2017" name="Gigascience">
        <title>Draft genome of the honey bee ectoparasitic mite, Tropilaelaps mercedesae, is shaped by the parasitic life history.</title>
        <authorList>
            <person name="Dong X."/>
            <person name="Armstrong S.D."/>
            <person name="Xia D."/>
            <person name="Makepeace B.L."/>
            <person name="Darby A.C."/>
            <person name="Kadowaki T."/>
        </authorList>
    </citation>
    <scope>NUCLEOTIDE SEQUENCE [LARGE SCALE GENOMIC DNA]</scope>
    <source>
        <strain evidence="3">Wuxi-XJTLU</strain>
    </source>
</reference>
<comment type="caution">
    <text evidence="3">The sequence shown here is derived from an EMBL/GenBank/DDBJ whole genome shotgun (WGS) entry which is preliminary data.</text>
</comment>
<feature type="compositionally biased region" description="Basic and acidic residues" evidence="1">
    <location>
        <begin position="174"/>
        <end position="194"/>
    </location>
</feature>
<keyword evidence="3" id="KW-0418">Kinase</keyword>
<dbReference type="GO" id="GO:0001729">
    <property type="term" value="F:ceramide kinase activity"/>
    <property type="evidence" value="ECO:0007669"/>
    <property type="project" value="TreeGrafter"/>
</dbReference>
<dbReference type="InParanoid" id="A0A1V9XJX8"/>
<accession>A0A1V9XJX8</accession>
<evidence type="ECO:0000259" key="2">
    <source>
        <dbReference type="PROSITE" id="PS50146"/>
    </source>
</evidence>
<dbReference type="InterPro" id="IPR050187">
    <property type="entry name" value="Lipid_Phosphate_FormReg"/>
</dbReference>
<dbReference type="SUPFAM" id="SSF111331">
    <property type="entry name" value="NAD kinase/diacylglycerol kinase-like"/>
    <property type="match status" value="1"/>
</dbReference>